<gene>
    <name evidence="2" type="ORF">EHQ46_00500</name>
</gene>
<evidence type="ECO:0000259" key="1">
    <source>
        <dbReference type="Pfam" id="PF13788"/>
    </source>
</evidence>
<dbReference type="Pfam" id="PF13788">
    <property type="entry name" value="DUF4180"/>
    <property type="match status" value="1"/>
</dbReference>
<comment type="caution">
    <text evidence="2">The sequence shown here is derived from an EMBL/GenBank/DDBJ whole genome shotgun (WGS) entry which is preliminary data.</text>
</comment>
<sequence>MNVRKMNLNNIEIAVVDSEETLITDGSSALDLFATIQYEFGCSRFVLRQSHFAENFFDLKTGIAGNVLQKIINYQMKLAIIGDFTIYSSKSLKDFIYEMNSGKDVFFLSSEEEAIYKLTNVQRKY</sequence>
<name>A0ABY2M882_9LEPT</name>
<feature type="domain" description="DUF4180" evidence="1">
    <location>
        <begin position="9"/>
        <end position="118"/>
    </location>
</feature>
<protein>
    <submittedName>
        <fullName evidence="2">DUF4180 domain-containing protein</fullName>
    </submittedName>
</protein>
<evidence type="ECO:0000313" key="3">
    <source>
        <dbReference type="Proteomes" id="UP000298200"/>
    </source>
</evidence>
<proteinExistence type="predicted"/>
<organism evidence="2 3">
    <name type="scientific">Leptospira yanagawae</name>
    <dbReference type="NCBI Taxonomy" id="293069"/>
    <lineage>
        <taxon>Bacteria</taxon>
        <taxon>Pseudomonadati</taxon>
        <taxon>Spirochaetota</taxon>
        <taxon>Spirochaetia</taxon>
        <taxon>Leptospirales</taxon>
        <taxon>Leptospiraceae</taxon>
        <taxon>Leptospira</taxon>
    </lineage>
</organism>
<dbReference type="Proteomes" id="UP000298200">
    <property type="component" value="Unassembled WGS sequence"/>
</dbReference>
<dbReference type="EMBL" id="RQFU01000001">
    <property type="protein sequence ID" value="TGL25996.1"/>
    <property type="molecule type" value="Genomic_DNA"/>
</dbReference>
<dbReference type="RefSeq" id="WP_135632642.1">
    <property type="nucleotide sequence ID" value="NZ_RQFU01000001.1"/>
</dbReference>
<accession>A0ABY2M882</accession>
<reference evidence="3" key="1">
    <citation type="journal article" date="2019" name="PLoS Negl. Trop. Dis.">
        <title>Revisiting the worldwide diversity of Leptospira species in the environment.</title>
        <authorList>
            <person name="Vincent A.T."/>
            <person name="Schiettekatte O."/>
            <person name="Bourhy P."/>
            <person name="Veyrier F.J."/>
            <person name="Picardeau M."/>
        </authorList>
    </citation>
    <scope>NUCLEOTIDE SEQUENCE [LARGE SCALE GENOMIC DNA]</scope>
    <source>
        <strain evidence="3">201800272</strain>
    </source>
</reference>
<evidence type="ECO:0000313" key="2">
    <source>
        <dbReference type="EMBL" id="TGL25996.1"/>
    </source>
</evidence>
<keyword evidence="3" id="KW-1185">Reference proteome</keyword>
<dbReference type="InterPro" id="IPR025438">
    <property type="entry name" value="DUF4180"/>
</dbReference>